<proteinExistence type="predicted"/>
<evidence type="ECO:0000313" key="3">
    <source>
        <dbReference type="Proteomes" id="UP000182190"/>
    </source>
</evidence>
<dbReference type="AlphaFoldDB" id="A0A7Z9DXW3"/>
<dbReference type="GO" id="GO:0015074">
    <property type="term" value="P:DNA integration"/>
    <property type="evidence" value="ECO:0007669"/>
    <property type="project" value="InterPro"/>
</dbReference>
<organism evidence="2 3">
    <name type="scientific">Planktothrix paucivesiculata PCC 9631</name>
    <dbReference type="NCBI Taxonomy" id="671071"/>
    <lineage>
        <taxon>Bacteria</taxon>
        <taxon>Bacillati</taxon>
        <taxon>Cyanobacteriota</taxon>
        <taxon>Cyanophyceae</taxon>
        <taxon>Oscillatoriophycideae</taxon>
        <taxon>Oscillatoriales</taxon>
        <taxon>Microcoleaceae</taxon>
        <taxon>Planktothrix</taxon>
    </lineage>
</organism>
<dbReference type="Pfam" id="PF09299">
    <property type="entry name" value="Mu-transpos_C"/>
    <property type="match status" value="1"/>
</dbReference>
<dbReference type="PROSITE" id="PS50994">
    <property type="entry name" value="INTEGRASE"/>
    <property type="match status" value="1"/>
</dbReference>
<dbReference type="EMBL" id="CZCS02000163">
    <property type="protein sequence ID" value="VXD17094.1"/>
    <property type="molecule type" value="Genomic_DNA"/>
</dbReference>
<dbReference type="RefSeq" id="WP_083616943.1">
    <property type="nucleotide sequence ID" value="NZ_LR734992.1"/>
</dbReference>
<sequence length="907" mass="104254">MLTKEEFDNWCNRNNLSALQKKTIEIIRSSEPARRVGGGRKNISGFYPSQKMGRSIQFESHKLELALIYQLEHDWNILEFYDQPPSIKLQYQSPTGRNICFFYTPDFFVLRRTSAGWIECKTEKELKKKVEKQPKLYSSGENGQWEMPLATEYAAQVGMEFCVWSDAQINWVLQRNIIFLEDYYRSEYPPIETATTQLLLSIINSQPGIALNQLLHQNWGIKPDEIYSLIATEQIYVDLSAAPLVEPQNCKVFPDRTTAQTYQSLKSSSSMDTISLPIVDLVPSTPICWDGRSYSIVQSGETEITLRNQLGELVELGNAEFNRLLQLGKITALTTTNSSPLSEQITDLLKKASPADLEKANRRYRILQAHFSGQPSSKLIIPERTLRDWQAKYRIAQQKYGYGYIGLLTTSHAKGNRYRKLPQQILELMTKFITQDYETHKQKRKSEVYGAFVHACSTAGIPENQIPSYKTFIQEIKRHSGYTQTLKRQGQRAAYPQQPFYWELELTTPRHGDRPFEIGHIDHTQLDIELRCSKTGLVLGRPWATFLVDAYSRRILAVYMTFDPPSYRSCMMVLRICVMRHSRLPQIIITDNGKEFHSIYFESLLAWFECTLKHRPPAASRFSGVCERLFGTANTQFLYNLTGNTQITKNVRLVTKSVNPKNLAVWTLGSLYQYLCQWAYSEYDTTPHPALGVSPQSALTTGLAEYGNRSHRQICNDENWKLLTLPSTPKGQVKVHPSQGIQIRGIRYWSNTFKDPEIHHTYVNIRYDPFDAGTAYAYVRGQWVKCISEYYSILKGRSEKEIWLATAELQKRQQNHQKQFLVRAKKLAEFLTSAEAEEVLLSQRLMDAQMMEVFRVIDYGIVANKIDSQLPESETICPATQESSSTFQPSANSLSINPQELQLFDSY</sequence>
<dbReference type="InterPro" id="IPR012337">
    <property type="entry name" value="RNaseH-like_sf"/>
</dbReference>
<evidence type="ECO:0000313" key="2">
    <source>
        <dbReference type="EMBL" id="VXD17094.1"/>
    </source>
</evidence>
<name>A0A7Z9DXW3_9CYAN</name>
<accession>A0A7Z9DXW3</accession>
<feature type="domain" description="Integrase catalytic" evidence="1">
    <location>
        <begin position="511"/>
        <end position="703"/>
    </location>
</feature>
<dbReference type="InterPro" id="IPR014833">
    <property type="entry name" value="TnsA_N"/>
</dbReference>
<dbReference type="InterPro" id="IPR001584">
    <property type="entry name" value="Integrase_cat-core"/>
</dbReference>
<evidence type="ECO:0000259" key="1">
    <source>
        <dbReference type="PROSITE" id="PS50994"/>
    </source>
</evidence>
<dbReference type="InterPro" id="IPR015378">
    <property type="entry name" value="Transposase-like_Mu_C"/>
</dbReference>
<dbReference type="InterPro" id="IPR036397">
    <property type="entry name" value="RNaseH_sf"/>
</dbReference>
<reference evidence="2" key="1">
    <citation type="submission" date="2019-10" db="EMBL/GenBank/DDBJ databases">
        <authorList>
            <consortium name="Genoscope - CEA"/>
            <person name="William W."/>
        </authorList>
    </citation>
    <scope>NUCLEOTIDE SEQUENCE [LARGE SCALE GENOMIC DNA]</scope>
    <source>
        <strain evidence="2">BBR_PRJEB10994</strain>
    </source>
</reference>
<keyword evidence="3" id="KW-1185">Reference proteome</keyword>
<dbReference type="SUPFAM" id="SSF53098">
    <property type="entry name" value="Ribonuclease H-like"/>
    <property type="match status" value="1"/>
</dbReference>
<dbReference type="Proteomes" id="UP000182190">
    <property type="component" value="Unassembled WGS sequence"/>
</dbReference>
<dbReference type="InterPro" id="IPR014832">
    <property type="entry name" value="TnsA_C"/>
</dbReference>
<dbReference type="OrthoDB" id="501284at2"/>
<protein>
    <submittedName>
        <fullName evidence="2">Integrase catalytic region</fullName>
    </submittedName>
</protein>
<comment type="caution">
    <text evidence="2">The sequence shown here is derived from an EMBL/GenBank/DDBJ whole genome shotgun (WGS) entry which is preliminary data.</text>
</comment>
<dbReference type="Pfam" id="PF08721">
    <property type="entry name" value="Tn7_Tnp_TnsA_C"/>
    <property type="match status" value="1"/>
</dbReference>
<dbReference type="Pfam" id="PF08722">
    <property type="entry name" value="Tn7_TnsA-like_N"/>
    <property type="match status" value="1"/>
</dbReference>
<dbReference type="Gene3D" id="3.30.420.10">
    <property type="entry name" value="Ribonuclease H-like superfamily/Ribonuclease H"/>
    <property type="match status" value="1"/>
</dbReference>
<dbReference type="GO" id="GO:0003676">
    <property type="term" value="F:nucleic acid binding"/>
    <property type="evidence" value="ECO:0007669"/>
    <property type="project" value="InterPro"/>
</dbReference>
<gene>
    <name evidence="2" type="ORF">PL9631_250164</name>
</gene>